<dbReference type="SUPFAM" id="SSF50998">
    <property type="entry name" value="Quinoprotein alcohol dehydrogenase-like"/>
    <property type="match status" value="1"/>
</dbReference>
<name>A0AAD8NAG3_9APIA</name>
<dbReference type="AlphaFoldDB" id="A0AAD8NAG3"/>
<reference evidence="1" key="1">
    <citation type="submission" date="2023-02" db="EMBL/GenBank/DDBJ databases">
        <title>Genome of toxic invasive species Heracleum sosnowskyi carries increased number of genes despite the absence of recent whole-genome duplications.</title>
        <authorList>
            <person name="Schelkunov M."/>
            <person name="Shtratnikova V."/>
            <person name="Makarenko M."/>
            <person name="Klepikova A."/>
            <person name="Omelchenko D."/>
            <person name="Novikova G."/>
            <person name="Obukhova E."/>
            <person name="Bogdanov V."/>
            <person name="Penin A."/>
            <person name="Logacheva M."/>
        </authorList>
    </citation>
    <scope>NUCLEOTIDE SEQUENCE</scope>
    <source>
        <strain evidence="1">Hsosn_3</strain>
        <tissue evidence="1">Leaf</tissue>
    </source>
</reference>
<proteinExistence type="predicted"/>
<dbReference type="InterPro" id="IPR011047">
    <property type="entry name" value="Quinoprotein_ADH-like_sf"/>
</dbReference>
<keyword evidence="2" id="KW-1185">Reference proteome</keyword>
<protein>
    <recommendedName>
        <fullName evidence="3">F-box associated domain-containing protein</fullName>
    </recommendedName>
</protein>
<comment type="caution">
    <text evidence="1">The sequence shown here is derived from an EMBL/GenBank/DDBJ whole genome shotgun (WGS) entry which is preliminary data.</text>
</comment>
<reference evidence="1" key="2">
    <citation type="submission" date="2023-05" db="EMBL/GenBank/DDBJ databases">
        <authorList>
            <person name="Schelkunov M.I."/>
        </authorList>
    </citation>
    <scope>NUCLEOTIDE SEQUENCE</scope>
    <source>
        <strain evidence="1">Hsosn_3</strain>
        <tissue evidence="1">Leaf</tissue>
    </source>
</reference>
<dbReference type="PANTHER" id="PTHR31672:SF13">
    <property type="entry name" value="F-BOX PROTEIN CPR30-LIKE"/>
    <property type="match status" value="1"/>
</dbReference>
<evidence type="ECO:0008006" key="3">
    <source>
        <dbReference type="Google" id="ProtNLM"/>
    </source>
</evidence>
<dbReference type="InterPro" id="IPR050796">
    <property type="entry name" value="SCF_F-box_component"/>
</dbReference>
<evidence type="ECO:0000313" key="2">
    <source>
        <dbReference type="Proteomes" id="UP001237642"/>
    </source>
</evidence>
<accession>A0AAD8NAG3</accession>
<dbReference type="PANTHER" id="PTHR31672">
    <property type="entry name" value="BNACNNG10540D PROTEIN"/>
    <property type="match status" value="1"/>
</dbReference>
<organism evidence="1 2">
    <name type="scientific">Heracleum sosnowskyi</name>
    <dbReference type="NCBI Taxonomy" id="360622"/>
    <lineage>
        <taxon>Eukaryota</taxon>
        <taxon>Viridiplantae</taxon>
        <taxon>Streptophyta</taxon>
        <taxon>Embryophyta</taxon>
        <taxon>Tracheophyta</taxon>
        <taxon>Spermatophyta</taxon>
        <taxon>Magnoliopsida</taxon>
        <taxon>eudicotyledons</taxon>
        <taxon>Gunneridae</taxon>
        <taxon>Pentapetalae</taxon>
        <taxon>asterids</taxon>
        <taxon>campanulids</taxon>
        <taxon>Apiales</taxon>
        <taxon>Apiaceae</taxon>
        <taxon>Apioideae</taxon>
        <taxon>apioid superclade</taxon>
        <taxon>Tordylieae</taxon>
        <taxon>Tordyliinae</taxon>
        <taxon>Heracleum</taxon>
    </lineage>
</organism>
<dbReference type="Proteomes" id="UP001237642">
    <property type="component" value="Unassembled WGS sequence"/>
</dbReference>
<dbReference type="EMBL" id="JAUIZM010000001">
    <property type="protein sequence ID" value="KAK1402754.1"/>
    <property type="molecule type" value="Genomic_DNA"/>
</dbReference>
<gene>
    <name evidence="1" type="ORF">POM88_002359</name>
</gene>
<evidence type="ECO:0000313" key="1">
    <source>
        <dbReference type="EMBL" id="KAK1402754.1"/>
    </source>
</evidence>
<sequence length="238" mass="27113">MYDMSCRALWNPAINELKRLPKIVRKPDFPVEFTYAANEVYGFGCDRISGDYKVVVMKGYWSVNRDSDLKHPVSVLVYSLRTNLWSYCGDLDKAYDLKTNKCYVYIDVPDYAKPSSSCLAVYDDSLVFLSICETGNIFDIWTWSEEGRWTKKFTVGPFPCLSSPVGHWKGNWLVLQSDEGKLLLYDPGAQEIEDLAFVACEGVYAYMESLVSIKDKNEAGQQPEESGKTWLHLLSSLI</sequence>